<organism evidence="1 2">
    <name type="scientific">Kitasatospora acidiphila</name>
    <dbReference type="NCBI Taxonomy" id="2567942"/>
    <lineage>
        <taxon>Bacteria</taxon>
        <taxon>Bacillati</taxon>
        <taxon>Actinomycetota</taxon>
        <taxon>Actinomycetes</taxon>
        <taxon>Kitasatosporales</taxon>
        <taxon>Streptomycetaceae</taxon>
        <taxon>Kitasatospora</taxon>
    </lineage>
</organism>
<dbReference type="Proteomes" id="UP000319103">
    <property type="component" value="Unassembled WGS sequence"/>
</dbReference>
<name>A0A540W318_9ACTN</name>
<keyword evidence="2" id="KW-1185">Reference proteome</keyword>
<accession>A0A540W318</accession>
<sequence length="78" mass="8417">MHAASPTSPLPFDQAAALSELRTLGRTLDLQVTERTGTTAPELDATLYLMRQLHTQVELSLSASLCSVVHRSLQARAA</sequence>
<gene>
    <name evidence="1" type="ORF">E6W39_15460</name>
</gene>
<dbReference type="AlphaFoldDB" id="A0A540W318"/>
<dbReference type="RefSeq" id="WP_141634021.1">
    <property type="nucleotide sequence ID" value="NZ_VIGB01000003.1"/>
</dbReference>
<comment type="caution">
    <text evidence="1">The sequence shown here is derived from an EMBL/GenBank/DDBJ whole genome shotgun (WGS) entry which is preliminary data.</text>
</comment>
<proteinExistence type="predicted"/>
<dbReference type="EMBL" id="VIGB01000003">
    <property type="protein sequence ID" value="TQF03372.1"/>
    <property type="molecule type" value="Genomic_DNA"/>
</dbReference>
<evidence type="ECO:0000313" key="2">
    <source>
        <dbReference type="Proteomes" id="UP000319103"/>
    </source>
</evidence>
<protein>
    <submittedName>
        <fullName evidence="1">Uncharacterized protein</fullName>
    </submittedName>
</protein>
<evidence type="ECO:0000313" key="1">
    <source>
        <dbReference type="EMBL" id="TQF03372.1"/>
    </source>
</evidence>
<reference evidence="1 2" key="1">
    <citation type="submission" date="2019-06" db="EMBL/GenBank/DDBJ databases">
        <title>Description of Kitasatospora acidophila sp. nov. isolated from pine grove soil, and reclassification of Streptomyces novaecaesareae to Kitasatospora novaeceasareae comb. nov.</title>
        <authorList>
            <person name="Kim M.J."/>
        </authorList>
    </citation>
    <scope>NUCLEOTIDE SEQUENCE [LARGE SCALE GENOMIC DNA]</scope>
    <source>
        <strain evidence="1 2">MMS16-CNU292</strain>
    </source>
</reference>